<proteinExistence type="inferred from homology"/>
<dbReference type="PANTHER" id="PTHR18964:SF149">
    <property type="entry name" value="BIFUNCTIONAL UDP-N-ACETYLGLUCOSAMINE 2-EPIMERASE_N-ACETYLMANNOSAMINE KINASE"/>
    <property type="match status" value="1"/>
</dbReference>
<organism evidence="2 3">
    <name type="scientific">Serinibacter salmoneus</name>
    <dbReference type="NCBI Taxonomy" id="556530"/>
    <lineage>
        <taxon>Bacteria</taxon>
        <taxon>Bacillati</taxon>
        <taxon>Actinomycetota</taxon>
        <taxon>Actinomycetes</taxon>
        <taxon>Micrococcales</taxon>
        <taxon>Beutenbergiaceae</taxon>
        <taxon>Serinibacter</taxon>
    </lineage>
</organism>
<gene>
    <name evidence="2" type="ORF">ATL40_1854</name>
</gene>
<dbReference type="InterPro" id="IPR043129">
    <property type="entry name" value="ATPase_NBD"/>
</dbReference>
<dbReference type="SUPFAM" id="SSF53067">
    <property type="entry name" value="Actin-like ATPase domain"/>
    <property type="match status" value="1"/>
</dbReference>
<dbReference type="EMBL" id="PDJD01000001">
    <property type="protein sequence ID" value="PFG20257.1"/>
    <property type="molecule type" value="Genomic_DNA"/>
</dbReference>
<sequence>MNAPTGGLGPRVGLDIGGTKTHAVLLGADGAVLAEEKRPSGHGAQPVLATASALVRDLTARAGIAVADLALVGAGLPGTVEEATGRVTQALNLGITDLDVAGELRRELGVAVHVENDVNAAALGVAAQRPDTCSLAYLNLGTGMAAGLVLRGELWRGHVGAAGEIGHLPWQNNGPRCHCGQRGCLELYASGSGIAAQWRAQRETDPPKASALPELAHTDALAATLLENLTNAVAAAVRLLVLTVDAQSVVVGGGMARMGPELLARVVTTLRSWELHSPFLASLEPSARVEVLRSTGRIPAIGAALGGRLAPQPSSGTRS</sequence>
<comment type="similarity">
    <text evidence="1">Belongs to the ROK (NagC/XylR) family.</text>
</comment>
<keyword evidence="3" id="KW-1185">Reference proteome</keyword>
<dbReference type="PANTHER" id="PTHR18964">
    <property type="entry name" value="ROK (REPRESSOR, ORF, KINASE) FAMILY"/>
    <property type="match status" value="1"/>
</dbReference>
<dbReference type="Gene3D" id="3.30.420.40">
    <property type="match status" value="2"/>
</dbReference>
<accession>A0A2A9D0P2</accession>
<name>A0A2A9D0P2_9MICO</name>
<dbReference type="Proteomes" id="UP000224915">
    <property type="component" value="Unassembled WGS sequence"/>
</dbReference>
<dbReference type="GO" id="GO:0016301">
    <property type="term" value="F:kinase activity"/>
    <property type="evidence" value="ECO:0007669"/>
    <property type="project" value="UniProtKB-KW"/>
</dbReference>
<reference evidence="2 3" key="1">
    <citation type="submission" date="2017-10" db="EMBL/GenBank/DDBJ databases">
        <title>Sequencing the genomes of 1000 actinobacteria strains.</title>
        <authorList>
            <person name="Klenk H.-P."/>
        </authorList>
    </citation>
    <scope>NUCLEOTIDE SEQUENCE [LARGE SCALE GENOMIC DNA]</scope>
    <source>
        <strain evidence="2 3">DSM 21801</strain>
    </source>
</reference>
<comment type="caution">
    <text evidence="2">The sequence shown here is derived from an EMBL/GenBank/DDBJ whole genome shotgun (WGS) entry which is preliminary data.</text>
</comment>
<keyword evidence="2" id="KW-0418">Kinase</keyword>
<keyword evidence="2" id="KW-0808">Transferase</keyword>
<protein>
    <submittedName>
        <fullName evidence="2">Putative NBD/HSP70 family sugar kinase</fullName>
    </submittedName>
</protein>
<evidence type="ECO:0000256" key="1">
    <source>
        <dbReference type="ARBA" id="ARBA00006479"/>
    </source>
</evidence>
<evidence type="ECO:0000313" key="3">
    <source>
        <dbReference type="Proteomes" id="UP000224915"/>
    </source>
</evidence>
<dbReference type="InterPro" id="IPR000600">
    <property type="entry name" value="ROK"/>
</dbReference>
<dbReference type="AlphaFoldDB" id="A0A2A9D0P2"/>
<dbReference type="RefSeq" id="WP_169925924.1">
    <property type="nucleotide sequence ID" value="NZ_PDJD01000001.1"/>
</dbReference>
<dbReference type="Pfam" id="PF00480">
    <property type="entry name" value="ROK"/>
    <property type="match status" value="1"/>
</dbReference>
<evidence type="ECO:0000313" key="2">
    <source>
        <dbReference type="EMBL" id="PFG20257.1"/>
    </source>
</evidence>